<keyword evidence="3" id="KW-1185">Reference proteome</keyword>
<dbReference type="PANTHER" id="PTHR23072">
    <property type="entry name" value="PHOSPHATIDYLINOSITOL GLYCAN-RELATED"/>
    <property type="match status" value="1"/>
</dbReference>
<dbReference type="VEuPathDB" id="FungiDB:ASPVEDRAFT_73151"/>
<evidence type="ECO:0000313" key="3">
    <source>
        <dbReference type="Proteomes" id="UP000184073"/>
    </source>
</evidence>
<dbReference type="InterPro" id="IPR017850">
    <property type="entry name" value="Alkaline_phosphatase_core_sf"/>
</dbReference>
<dbReference type="UniPathway" id="UPA00196"/>
<dbReference type="GeneID" id="63731700"/>
<keyword evidence="1" id="KW-0808">Transferase</keyword>
<dbReference type="InterPro" id="IPR002591">
    <property type="entry name" value="Phosphodiest/P_Trfase"/>
</dbReference>
<evidence type="ECO:0000256" key="1">
    <source>
        <dbReference type="RuleBase" id="RU367106"/>
    </source>
</evidence>
<proteinExistence type="inferred from homology"/>
<comment type="pathway">
    <text evidence="1">Glycolipid biosynthesis; glycosylphosphatidylinositol-anchor biosynthesis.</text>
</comment>
<dbReference type="OrthoDB" id="272139at2759"/>
<protein>
    <recommendedName>
        <fullName evidence="1">GPI ethanolamine phosphate transferase 2</fullName>
    </recommendedName>
</protein>
<keyword evidence="1" id="KW-0337">GPI-anchor biosynthesis</keyword>
<gene>
    <name evidence="2" type="ORF">ASPVEDRAFT_73151</name>
</gene>
<sequence length="372" mass="41329">MVVDALRSDFVYSETSGFAFTRSLIQSGSALPFVMEATSPPFTRLCIQSMTVGASPAFAEVFSNTQRVVDSGTSRTVDTWLSRLKASGRGNITFSGEENWLNLFPEIFDRAERFGSHFLPDSASTDRAVAAFIDKELQKQDWSALVVHFPGLDHLAHMGGAYSPYMHSKQQEMDQVVRRVYRSIQRQTPLDRTLLVLLGDHGMDDLGQHGGNSVEELSTPLLFISPHLQTLHQARDESVAFQDSGNPYKDPGHVSQLDIVPTISGLLGLPLPLDNLGSFIPDLLPLWESLEDRRLLIRQNLAQLGCGDRMSYNTNASILDPQEGISQGLYLAKEVSLLSMVSIHTEGDIIGTKRDRHLQMLKAWSIKQQCNK</sequence>
<dbReference type="EMBL" id="KV878130">
    <property type="protein sequence ID" value="OJJ03485.1"/>
    <property type="molecule type" value="Genomic_DNA"/>
</dbReference>
<dbReference type="RefSeq" id="XP_040669247.1">
    <property type="nucleotide sequence ID" value="XM_040816189.1"/>
</dbReference>
<dbReference type="STRING" id="1036611.A0A1L9PPX8"/>
<evidence type="ECO:0000313" key="2">
    <source>
        <dbReference type="EMBL" id="OJJ03485.1"/>
    </source>
</evidence>
<name>A0A1L9PPX8_ASPVE</name>
<comment type="function">
    <text evidence="1">Ethanolamine phosphate transferase involved in glycosylphosphatidylinositol-anchor biosynthesis. Transfers ethanolamine phosphate to the GPI second mannose.</text>
</comment>
<dbReference type="PANTHER" id="PTHR23072:SF0">
    <property type="entry name" value="GPI ETHANOLAMINE PHOSPHATE TRANSFERASE 2"/>
    <property type="match status" value="1"/>
</dbReference>
<dbReference type="Proteomes" id="UP000184073">
    <property type="component" value="Unassembled WGS sequence"/>
</dbReference>
<dbReference type="Pfam" id="PF01663">
    <property type="entry name" value="Phosphodiest"/>
    <property type="match status" value="1"/>
</dbReference>
<keyword evidence="1" id="KW-0256">Endoplasmic reticulum</keyword>
<reference evidence="3" key="1">
    <citation type="journal article" date="2017" name="Genome Biol.">
        <title>Comparative genomics reveals high biological diversity and specific adaptations in the industrially and medically important fungal genus Aspergillus.</title>
        <authorList>
            <person name="de Vries R.P."/>
            <person name="Riley R."/>
            <person name="Wiebenga A."/>
            <person name="Aguilar-Osorio G."/>
            <person name="Amillis S."/>
            <person name="Uchima C.A."/>
            <person name="Anderluh G."/>
            <person name="Asadollahi M."/>
            <person name="Askin M."/>
            <person name="Barry K."/>
            <person name="Battaglia E."/>
            <person name="Bayram O."/>
            <person name="Benocci T."/>
            <person name="Braus-Stromeyer S.A."/>
            <person name="Caldana C."/>
            <person name="Canovas D."/>
            <person name="Cerqueira G.C."/>
            <person name="Chen F."/>
            <person name="Chen W."/>
            <person name="Choi C."/>
            <person name="Clum A."/>
            <person name="Dos Santos R.A."/>
            <person name="Damasio A.R."/>
            <person name="Diallinas G."/>
            <person name="Emri T."/>
            <person name="Fekete E."/>
            <person name="Flipphi M."/>
            <person name="Freyberg S."/>
            <person name="Gallo A."/>
            <person name="Gournas C."/>
            <person name="Habgood R."/>
            <person name="Hainaut M."/>
            <person name="Harispe M.L."/>
            <person name="Henrissat B."/>
            <person name="Hilden K.S."/>
            <person name="Hope R."/>
            <person name="Hossain A."/>
            <person name="Karabika E."/>
            <person name="Karaffa L."/>
            <person name="Karanyi Z."/>
            <person name="Krasevec N."/>
            <person name="Kuo A."/>
            <person name="Kusch H."/>
            <person name="LaButti K."/>
            <person name="Lagendijk E.L."/>
            <person name="Lapidus A."/>
            <person name="Levasseur A."/>
            <person name="Lindquist E."/>
            <person name="Lipzen A."/>
            <person name="Logrieco A.F."/>
            <person name="MacCabe A."/>
            <person name="Maekelae M.R."/>
            <person name="Malavazi I."/>
            <person name="Melin P."/>
            <person name="Meyer V."/>
            <person name="Mielnichuk N."/>
            <person name="Miskei M."/>
            <person name="Molnar A.P."/>
            <person name="Mule G."/>
            <person name="Ngan C.Y."/>
            <person name="Orejas M."/>
            <person name="Orosz E."/>
            <person name="Ouedraogo J.P."/>
            <person name="Overkamp K.M."/>
            <person name="Park H.-S."/>
            <person name="Perrone G."/>
            <person name="Piumi F."/>
            <person name="Punt P.J."/>
            <person name="Ram A.F."/>
            <person name="Ramon A."/>
            <person name="Rauscher S."/>
            <person name="Record E."/>
            <person name="Riano-Pachon D.M."/>
            <person name="Robert V."/>
            <person name="Roehrig J."/>
            <person name="Ruller R."/>
            <person name="Salamov A."/>
            <person name="Salih N.S."/>
            <person name="Samson R.A."/>
            <person name="Sandor E."/>
            <person name="Sanguinetti M."/>
            <person name="Schuetze T."/>
            <person name="Sepcic K."/>
            <person name="Shelest E."/>
            <person name="Sherlock G."/>
            <person name="Sophianopoulou V."/>
            <person name="Squina F.M."/>
            <person name="Sun H."/>
            <person name="Susca A."/>
            <person name="Todd R.B."/>
            <person name="Tsang A."/>
            <person name="Unkles S.E."/>
            <person name="van de Wiele N."/>
            <person name="van Rossen-Uffink D."/>
            <person name="Oliveira J.V."/>
            <person name="Vesth T.C."/>
            <person name="Visser J."/>
            <person name="Yu J.-H."/>
            <person name="Zhou M."/>
            <person name="Andersen M.R."/>
            <person name="Archer D.B."/>
            <person name="Baker S.E."/>
            <person name="Benoit I."/>
            <person name="Brakhage A.A."/>
            <person name="Braus G.H."/>
            <person name="Fischer R."/>
            <person name="Frisvad J.C."/>
            <person name="Goldman G.H."/>
            <person name="Houbraken J."/>
            <person name="Oakley B."/>
            <person name="Pocsi I."/>
            <person name="Scazzocchio C."/>
            <person name="Seiboth B."/>
            <person name="vanKuyk P.A."/>
            <person name="Wortman J."/>
            <person name="Dyer P.S."/>
            <person name="Grigoriev I.V."/>
        </authorList>
    </citation>
    <scope>NUCLEOTIDE SEQUENCE [LARGE SCALE GENOMIC DNA]</scope>
    <source>
        <strain evidence="3">CBS 583.65</strain>
    </source>
</reference>
<organism evidence="2 3">
    <name type="scientific">Aspergillus versicolor CBS 583.65</name>
    <dbReference type="NCBI Taxonomy" id="1036611"/>
    <lineage>
        <taxon>Eukaryota</taxon>
        <taxon>Fungi</taxon>
        <taxon>Dikarya</taxon>
        <taxon>Ascomycota</taxon>
        <taxon>Pezizomycotina</taxon>
        <taxon>Eurotiomycetes</taxon>
        <taxon>Eurotiomycetidae</taxon>
        <taxon>Eurotiales</taxon>
        <taxon>Aspergillaceae</taxon>
        <taxon>Aspergillus</taxon>
        <taxon>Aspergillus subgen. Nidulantes</taxon>
    </lineage>
</organism>
<accession>A0A1L9PPX8</accession>
<dbReference type="GO" id="GO:0051267">
    <property type="term" value="F:CP2 mannose-ethanolamine phosphotransferase activity"/>
    <property type="evidence" value="ECO:0007669"/>
    <property type="project" value="TreeGrafter"/>
</dbReference>
<comment type="subcellular location">
    <subcellularLocation>
        <location evidence="1">Endoplasmic reticulum membrane</location>
        <topology evidence="1">Multi-pass membrane protein</topology>
    </subcellularLocation>
</comment>
<dbReference type="InterPro" id="IPR039527">
    <property type="entry name" value="PIGG/GPI7"/>
</dbReference>
<dbReference type="SUPFAM" id="SSF53649">
    <property type="entry name" value="Alkaline phosphatase-like"/>
    <property type="match status" value="1"/>
</dbReference>
<comment type="similarity">
    <text evidence="1">Belongs to the PIGG/PIGN/PIGO family. PIGG subfamily.</text>
</comment>
<dbReference type="GO" id="GO:0005789">
    <property type="term" value="C:endoplasmic reticulum membrane"/>
    <property type="evidence" value="ECO:0007669"/>
    <property type="project" value="UniProtKB-SubCell"/>
</dbReference>
<dbReference type="AlphaFoldDB" id="A0A1L9PPX8"/>
<dbReference type="GO" id="GO:0006506">
    <property type="term" value="P:GPI anchor biosynthetic process"/>
    <property type="evidence" value="ECO:0007669"/>
    <property type="project" value="UniProtKB-UniPathway"/>
</dbReference>
<dbReference type="Gene3D" id="3.40.720.10">
    <property type="entry name" value="Alkaline Phosphatase, subunit A"/>
    <property type="match status" value="1"/>
</dbReference>